<name>A0AA48P942_9SECO</name>
<dbReference type="EMBL" id="BK062987">
    <property type="protein sequence ID" value="DBA13305.1"/>
    <property type="molecule type" value="Genomic_RNA"/>
</dbReference>
<evidence type="ECO:0000313" key="2">
    <source>
        <dbReference type="EMBL" id="DBA13305.1"/>
    </source>
</evidence>
<protein>
    <submittedName>
        <fullName evidence="2">ORFX protein</fullName>
    </submittedName>
</protein>
<accession>A0AA48P942</accession>
<proteinExistence type="predicted"/>
<feature type="transmembrane region" description="Helical" evidence="1">
    <location>
        <begin position="7"/>
        <end position="27"/>
    </location>
</feature>
<keyword evidence="1" id="KW-1133">Transmembrane helix</keyword>
<organism evidence="2">
    <name type="scientific">Ficus hirta waikavirus</name>
    <dbReference type="NCBI Taxonomy" id="3027340"/>
    <lineage>
        <taxon>Viruses</taxon>
        <taxon>Riboviria</taxon>
        <taxon>Orthornavirae</taxon>
        <taxon>Pisuviricota</taxon>
        <taxon>Pisoniviricetes</taxon>
        <taxon>Picornavirales</taxon>
        <taxon>Secoviridae</taxon>
        <taxon>Waikavirus</taxon>
        <taxon>Actinidivirus</taxon>
        <taxon>Waikavirus hirtae</taxon>
    </lineage>
</organism>
<feature type="transmembrane region" description="Helical" evidence="1">
    <location>
        <begin position="33"/>
        <end position="54"/>
    </location>
</feature>
<keyword evidence="1" id="KW-0812">Transmembrane</keyword>
<keyword evidence="1" id="KW-0472">Membrane</keyword>
<reference evidence="2" key="1">
    <citation type="journal article" date="2023" name="Virology">
        <title>Broadening the host range and genetic diversity of waikaviruses.</title>
        <authorList>
            <person name="Sidharthan V.K."/>
            <person name="Rajeswari V."/>
            <person name="Baranwal V.K."/>
        </authorList>
    </citation>
    <scope>NUCLEOTIDE SEQUENCE</scope>
    <source>
        <strain evidence="2">Fic hir</strain>
    </source>
</reference>
<sequence length="94" mass="10299">MSSLIPILTTSLTFLILGLCLIFMGLLLKLVPLILSGIPFLFLVLILQVLAFLLERGTITAPQLPEAGWLTPRRKEIPARALPSGVPSARRPRI</sequence>
<evidence type="ECO:0000256" key="1">
    <source>
        <dbReference type="SAM" id="Phobius"/>
    </source>
</evidence>